<feature type="domain" description="Cytochrome c" evidence="6">
    <location>
        <begin position="198"/>
        <end position="291"/>
    </location>
</feature>
<dbReference type="EMBL" id="JAHESD010000073">
    <property type="protein sequence ID" value="MBT1705909.1"/>
    <property type="molecule type" value="Genomic_DNA"/>
</dbReference>
<dbReference type="Proteomes" id="UP000772618">
    <property type="component" value="Unassembled WGS sequence"/>
</dbReference>
<dbReference type="RefSeq" id="WP_254156275.1">
    <property type="nucleotide sequence ID" value="NZ_JAHESD010000073.1"/>
</dbReference>
<gene>
    <name evidence="7" type="ORF">KK060_21640</name>
</gene>
<dbReference type="Pfam" id="PF00034">
    <property type="entry name" value="Cytochrom_C"/>
    <property type="match status" value="1"/>
</dbReference>
<dbReference type="InterPro" id="IPR036909">
    <property type="entry name" value="Cyt_c-like_dom_sf"/>
</dbReference>
<dbReference type="SUPFAM" id="SSF46626">
    <property type="entry name" value="Cytochrome c"/>
    <property type="match status" value="2"/>
</dbReference>
<accession>A0ABS5VWW7</accession>
<evidence type="ECO:0000256" key="3">
    <source>
        <dbReference type="ARBA" id="ARBA00023004"/>
    </source>
</evidence>
<feature type="domain" description="Cytochrome c" evidence="6">
    <location>
        <begin position="53"/>
        <end position="152"/>
    </location>
</feature>
<keyword evidence="5" id="KW-0812">Transmembrane</keyword>
<reference evidence="7 8" key="1">
    <citation type="submission" date="2021-05" db="EMBL/GenBank/DDBJ databases">
        <title>A Polyphasic approach of four new species of the genus Ohtaekwangia: Ohtaekwangia histidinii sp. nov., Ohtaekwangia cretensis sp. nov., Ohtaekwangia indiensis sp. nov., Ohtaekwangia reichenbachii sp. nov. from diverse environment.</title>
        <authorList>
            <person name="Octaviana S."/>
        </authorList>
    </citation>
    <scope>NUCLEOTIDE SEQUENCE [LARGE SCALE GENOMIC DNA]</scope>
    <source>
        <strain evidence="7 8">PWU20</strain>
    </source>
</reference>
<evidence type="ECO:0000256" key="2">
    <source>
        <dbReference type="ARBA" id="ARBA00022723"/>
    </source>
</evidence>
<dbReference type="PANTHER" id="PTHR35008">
    <property type="entry name" value="BLL4482 PROTEIN-RELATED"/>
    <property type="match status" value="1"/>
</dbReference>
<name>A0ABS5VWW7_9BACT</name>
<keyword evidence="1 4" id="KW-0349">Heme</keyword>
<evidence type="ECO:0000256" key="5">
    <source>
        <dbReference type="SAM" id="Phobius"/>
    </source>
</evidence>
<sequence length="291" mass="32380">MLKRIFKIIGITIGVVVVIAIGIYVKAYLNTENRRNKIFEVSPQQLTIHADSAILEHGKRLVTTKGCNDCHGTDMGGKVFIDDPAIGLLIGTNLTKGKGGLPPDYNINDWVRALKHGLRRDGKPLLFMPSQEYTFLTEQDMGAIIAYCAQLPNVDREFPQHKLGPVGRILTDLDKFPLFPAEKIDHSRMLAKEIKPEVSIEFGKYLSVACEGCHKKTMKGGEAVAPGFPIVADISPTGNAARWTTDQFIQTLRTGITPENKHLKPQEMPWTMTKAYTDVELKALHLYLKSL</sequence>
<keyword evidence="8" id="KW-1185">Reference proteome</keyword>
<evidence type="ECO:0000313" key="7">
    <source>
        <dbReference type="EMBL" id="MBT1705909.1"/>
    </source>
</evidence>
<evidence type="ECO:0000313" key="8">
    <source>
        <dbReference type="Proteomes" id="UP000772618"/>
    </source>
</evidence>
<keyword evidence="2 4" id="KW-0479">Metal-binding</keyword>
<dbReference type="InterPro" id="IPR009056">
    <property type="entry name" value="Cyt_c-like_dom"/>
</dbReference>
<organism evidence="7 8">
    <name type="scientific">Chryseosolibacter indicus</name>
    <dbReference type="NCBI Taxonomy" id="2782351"/>
    <lineage>
        <taxon>Bacteria</taxon>
        <taxon>Pseudomonadati</taxon>
        <taxon>Bacteroidota</taxon>
        <taxon>Cytophagia</taxon>
        <taxon>Cytophagales</taxon>
        <taxon>Chryseotaleaceae</taxon>
        <taxon>Chryseosolibacter</taxon>
    </lineage>
</organism>
<evidence type="ECO:0000259" key="6">
    <source>
        <dbReference type="PROSITE" id="PS51007"/>
    </source>
</evidence>
<dbReference type="PANTHER" id="PTHR35008:SF4">
    <property type="entry name" value="BLL4482 PROTEIN"/>
    <property type="match status" value="1"/>
</dbReference>
<keyword evidence="5" id="KW-0472">Membrane</keyword>
<dbReference type="InterPro" id="IPR051459">
    <property type="entry name" value="Cytochrome_c-type_DH"/>
</dbReference>
<keyword evidence="5" id="KW-1133">Transmembrane helix</keyword>
<dbReference type="PROSITE" id="PS51007">
    <property type="entry name" value="CYTC"/>
    <property type="match status" value="2"/>
</dbReference>
<evidence type="ECO:0000256" key="1">
    <source>
        <dbReference type="ARBA" id="ARBA00022617"/>
    </source>
</evidence>
<feature type="transmembrane region" description="Helical" evidence="5">
    <location>
        <begin position="6"/>
        <end position="29"/>
    </location>
</feature>
<comment type="caution">
    <text evidence="7">The sequence shown here is derived from an EMBL/GenBank/DDBJ whole genome shotgun (WGS) entry which is preliminary data.</text>
</comment>
<keyword evidence="3 4" id="KW-0408">Iron</keyword>
<evidence type="ECO:0000256" key="4">
    <source>
        <dbReference type="PROSITE-ProRule" id="PRU00433"/>
    </source>
</evidence>
<dbReference type="Gene3D" id="1.10.760.10">
    <property type="entry name" value="Cytochrome c-like domain"/>
    <property type="match status" value="2"/>
</dbReference>
<protein>
    <submittedName>
        <fullName evidence="7">C-type cytochrome</fullName>
    </submittedName>
</protein>
<proteinExistence type="predicted"/>